<sequence length="95" mass="10696">MLQILYHVVVAGVIFYPVVCWASRVKAADANRLNKLTRKSNSVLGVELESVVEVSERKMLRKLIAILDNTSNPLHATLKTLQSTFSCRPPRCTRE</sequence>
<evidence type="ECO:0000313" key="3">
    <source>
        <dbReference type="Proteomes" id="UP001488805"/>
    </source>
</evidence>
<evidence type="ECO:0000256" key="1">
    <source>
        <dbReference type="SAM" id="Phobius"/>
    </source>
</evidence>
<evidence type="ECO:0000313" key="2">
    <source>
        <dbReference type="EMBL" id="KAK9526233.1"/>
    </source>
</evidence>
<name>A0AAW1EVH2_ZOAVI</name>
<dbReference type="EMBL" id="JBCEZU010000123">
    <property type="protein sequence ID" value="KAK9526233.1"/>
    <property type="molecule type" value="Genomic_DNA"/>
</dbReference>
<comment type="caution">
    <text evidence="2">The sequence shown here is derived from an EMBL/GenBank/DDBJ whole genome shotgun (WGS) entry which is preliminary data.</text>
</comment>
<keyword evidence="1" id="KW-0472">Membrane</keyword>
<feature type="transmembrane region" description="Helical" evidence="1">
    <location>
        <begin position="6"/>
        <end position="25"/>
    </location>
</feature>
<keyword evidence="3" id="KW-1185">Reference proteome</keyword>
<proteinExistence type="predicted"/>
<reference evidence="2 3" key="1">
    <citation type="journal article" date="2024" name="Genome Biol. Evol.">
        <title>Chromosome-level genome assembly of the viviparous eelpout Zoarces viviparus.</title>
        <authorList>
            <person name="Fuhrmann N."/>
            <person name="Brasseur M.V."/>
            <person name="Bakowski C.E."/>
            <person name="Podsiadlowski L."/>
            <person name="Prost S."/>
            <person name="Krehenwinkel H."/>
            <person name="Mayer C."/>
        </authorList>
    </citation>
    <scope>NUCLEOTIDE SEQUENCE [LARGE SCALE GENOMIC DNA]</scope>
    <source>
        <strain evidence="2">NO-MEL_2022_Ind0_liver</strain>
    </source>
</reference>
<protein>
    <submittedName>
        <fullName evidence="2">Uncharacterized protein</fullName>
    </submittedName>
</protein>
<dbReference type="Proteomes" id="UP001488805">
    <property type="component" value="Unassembled WGS sequence"/>
</dbReference>
<keyword evidence="1" id="KW-0812">Transmembrane</keyword>
<dbReference type="AlphaFoldDB" id="A0AAW1EVH2"/>
<accession>A0AAW1EVH2</accession>
<gene>
    <name evidence="2" type="ORF">VZT92_014943</name>
</gene>
<organism evidence="2 3">
    <name type="scientific">Zoarces viviparus</name>
    <name type="common">Viviparous eelpout</name>
    <name type="synonym">Blennius viviparus</name>
    <dbReference type="NCBI Taxonomy" id="48416"/>
    <lineage>
        <taxon>Eukaryota</taxon>
        <taxon>Metazoa</taxon>
        <taxon>Chordata</taxon>
        <taxon>Craniata</taxon>
        <taxon>Vertebrata</taxon>
        <taxon>Euteleostomi</taxon>
        <taxon>Actinopterygii</taxon>
        <taxon>Neopterygii</taxon>
        <taxon>Teleostei</taxon>
        <taxon>Neoteleostei</taxon>
        <taxon>Acanthomorphata</taxon>
        <taxon>Eupercaria</taxon>
        <taxon>Perciformes</taxon>
        <taxon>Cottioidei</taxon>
        <taxon>Zoarcales</taxon>
        <taxon>Zoarcidae</taxon>
        <taxon>Zoarcinae</taxon>
        <taxon>Zoarces</taxon>
    </lineage>
</organism>
<keyword evidence="1" id="KW-1133">Transmembrane helix</keyword>